<dbReference type="PROSITE" id="PS51257">
    <property type="entry name" value="PROKAR_LIPOPROTEIN"/>
    <property type="match status" value="1"/>
</dbReference>
<evidence type="ECO:0000313" key="3">
    <source>
        <dbReference type="Proteomes" id="UP000533533"/>
    </source>
</evidence>
<proteinExistence type="predicted"/>
<evidence type="ECO:0000313" key="2">
    <source>
        <dbReference type="EMBL" id="MBB2931954.1"/>
    </source>
</evidence>
<keyword evidence="3" id="KW-1185">Reference proteome</keyword>
<feature type="chain" id="PRO_5045399739" description="Lipoprotein SmpA/OmlA domain-containing protein" evidence="1">
    <location>
        <begin position="21"/>
        <end position="117"/>
    </location>
</feature>
<sequence>MKKFFLVLLFASFLTGCAVSFGPGEGTDKLADASQQSLQSEFAVGVASRDDVASKLGAPDSKTTAGSFEIWTYRYVRRAAVALVVVATPVGTTKTATFYFDDKTGLLKRVDFESHHG</sequence>
<keyword evidence="1" id="KW-0732">Signal</keyword>
<dbReference type="EMBL" id="JACHVZ010000023">
    <property type="protein sequence ID" value="MBB2931954.1"/>
    <property type="molecule type" value="Genomic_DNA"/>
</dbReference>
<dbReference type="RefSeq" id="WP_110387479.1">
    <property type="nucleotide sequence ID" value="NZ_JACHVZ010000023.1"/>
</dbReference>
<dbReference type="Proteomes" id="UP000533533">
    <property type="component" value="Unassembled WGS sequence"/>
</dbReference>
<gene>
    <name evidence="2" type="ORF">FHX59_006428</name>
</gene>
<comment type="caution">
    <text evidence="2">The sequence shown here is derived from an EMBL/GenBank/DDBJ whole genome shotgun (WGS) entry which is preliminary data.</text>
</comment>
<evidence type="ECO:0000256" key="1">
    <source>
        <dbReference type="SAM" id="SignalP"/>
    </source>
</evidence>
<name>A0ABR6FWZ1_9BURK</name>
<protein>
    <recommendedName>
        <fullName evidence="4">Lipoprotein SmpA/OmlA domain-containing protein</fullName>
    </recommendedName>
</protein>
<evidence type="ECO:0008006" key="4">
    <source>
        <dbReference type="Google" id="ProtNLM"/>
    </source>
</evidence>
<reference evidence="2 3" key="1">
    <citation type="submission" date="2020-08" db="EMBL/GenBank/DDBJ databases">
        <title>Genomic Encyclopedia of Type Strains, Phase IV (KMG-V): Genome sequencing to study the core and pangenomes of soil and plant-associated prokaryotes.</title>
        <authorList>
            <person name="Whitman W."/>
        </authorList>
    </citation>
    <scope>NUCLEOTIDE SEQUENCE [LARGE SCALE GENOMIC DNA]</scope>
    <source>
        <strain evidence="2 3">SRMrh-85</strain>
    </source>
</reference>
<organism evidence="2 3">
    <name type="scientific">Paraburkholderia silvatlantica</name>
    <dbReference type="NCBI Taxonomy" id="321895"/>
    <lineage>
        <taxon>Bacteria</taxon>
        <taxon>Pseudomonadati</taxon>
        <taxon>Pseudomonadota</taxon>
        <taxon>Betaproteobacteria</taxon>
        <taxon>Burkholderiales</taxon>
        <taxon>Burkholderiaceae</taxon>
        <taxon>Paraburkholderia</taxon>
    </lineage>
</organism>
<accession>A0ABR6FWZ1</accession>
<feature type="signal peptide" evidence="1">
    <location>
        <begin position="1"/>
        <end position="20"/>
    </location>
</feature>